<organism evidence="3 4">
    <name type="scientific">Clostridium beijerinckii</name>
    <name type="common">Clostridium MP</name>
    <dbReference type="NCBI Taxonomy" id="1520"/>
    <lineage>
        <taxon>Bacteria</taxon>
        <taxon>Bacillati</taxon>
        <taxon>Bacillota</taxon>
        <taxon>Clostridia</taxon>
        <taxon>Eubacteriales</taxon>
        <taxon>Clostridiaceae</taxon>
        <taxon>Clostridium</taxon>
    </lineage>
</organism>
<name>A0AAE5H5H9_CLOBE</name>
<evidence type="ECO:0000256" key="1">
    <source>
        <dbReference type="ARBA" id="ARBA00006484"/>
    </source>
</evidence>
<dbReference type="Proteomes" id="UP000822184">
    <property type="component" value="Unassembled WGS sequence"/>
</dbReference>
<dbReference type="Gene3D" id="3.40.50.720">
    <property type="entry name" value="NAD(P)-binding Rossmann-like Domain"/>
    <property type="match status" value="1"/>
</dbReference>
<dbReference type="PANTHER" id="PTHR24322:SF736">
    <property type="entry name" value="RETINOL DEHYDROGENASE 10"/>
    <property type="match status" value="1"/>
</dbReference>
<comment type="caution">
    <text evidence="3">The sequence shown here is derived from an EMBL/GenBank/DDBJ whole genome shotgun (WGS) entry which is preliminary data.</text>
</comment>
<dbReference type="GO" id="GO:0016616">
    <property type="term" value="F:oxidoreductase activity, acting on the CH-OH group of donors, NAD or NADP as acceptor"/>
    <property type="evidence" value="ECO:0007669"/>
    <property type="project" value="TreeGrafter"/>
</dbReference>
<accession>A0AAE5H5H9</accession>
<dbReference type="InterPro" id="IPR002347">
    <property type="entry name" value="SDR_fam"/>
</dbReference>
<evidence type="ECO:0000313" key="3">
    <source>
        <dbReference type="EMBL" id="NSB15498.1"/>
    </source>
</evidence>
<dbReference type="AlphaFoldDB" id="A0AAE5H5H9"/>
<reference evidence="3" key="1">
    <citation type="submission" date="2020-06" db="EMBL/GenBank/DDBJ databases">
        <title>Genomic insights into acetone-butanol-ethanol (ABE) fermentation by sequencing solventogenic clostridia strains.</title>
        <authorList>
            <person name="Brown S."/>
        </authorList>
    </citation>
    <scope>NUCLEOTIDE SEQUENCE</scope>
    <source>
        <strain evidence="3">DJ123</strain>
    </source>
</reference>
<comment type="similarity">
    <text evidence="1">Belongs to the short-chain dehydrogenases/reductases (SDR) family.</text>
</comment>
<dbReference type="InterPro" id="IPR036291">
    <property type="entry name" value="NAD(P)-bd_dom_sf"/>
</dbReference>
<sequence>MDYKNKVCIITGGALGIGRCLTREFSNVGAKVIFIDKNKEAGNENVEYIKRKGGEVEFFLGDIAEEDTLYKFAEFIIKKYKNIKI</sequence>
<evidence type="ECO:0000256" key="2">
    <source>
        <dbReference type="ARBA" id="ARBA00023002"/>
    </source>
</evidence>
<dbReference type="PANTHER" id="PTHR24322">
    <property type="entry name" value="PKSB"/>
    <property type="match status" value="1"/>
</dbReference>
<dbReference type="EMBL" id="JABTDW010000001">
    <property type="protein sequence ID" value="NSB15498.1"/>
    <property type="molecule type" value="Genomic_DNA"/>
</dbReference>
<protein>
    <submittedName>
        <fullName evidence="3">NAD(P)-dependent dehydrogenase (Short-subunit alcohol dehydrogenase family)</fullName>
    </submittedName>
</protein>
<proteinExistence type="inferred from homology"/>
<keyword evidence="2" id="KW-0560">Oxidoreductase</keyword>
<evidence type="ECO:0000313" key="4">
    <source>
        <dbReference type="Proteomes" id="UP000822184"/>
    </source>
</evidence>
<dbReference type="Pfam" id="PF00106">
    <property type="entry name" value="adh_short"/>
    <property type="match status" value="1"/>
</dbReference>
<gene>
    <name evidence="3" type="ORF">BCD95_003757</name>
</gene>
<dbReference type="SUPFAM" id="SSF51735">
    <property type="entry name" value="NAD(P)-binding Rossmann-fold domains"/>
    <property type="match status" value="1"/>
</dbReference>